<accession>A0A8K0K9R7</accession>
<comment type="caution">
    <text evidence="1">The sequence shown here is derived from an EMBL/GenBank/DDBJ whole genome shotgun (WGS) entry which is preliminary data.</text>
</comment>
<protein>
    <submittedName>
        <fullName evidence="1">Uncharacterized protein</fullName>
    </submittedName>
</protein>
<proteinExistence type="predicted"/>
<dbReference type="Proteomes" id="UP000792457">
    <property type="component" value="Unassembled WGS sequence"/>
</dbReference>
<dbReference type="AlphaFoldDB" id="A0A8K0K9R7"/>
<reference evidence="1" key="1">
    <citation type="submission" date="2013-04" db="EMBL/GenBank/DDBJ databases">
        <authorList>
            <person name="Qu J."/>
            <person name="Murali S.C."/>
            <person name="Bandaranaike D."/>
            <person name="Bellair M."/>
            <person name="Blankenburg K."/>
            <person name="Chao H."/>
            <person name="Dinh H."/>
            <person name="Doddapaneni H."/>
            <person name="Downs B."/>
            <person name="Dugan-Rocha S."/>
            <person name="Elkadiri S."/>
            <person name="Gnanaolivu R.D."/>
            <person name="Hernandez B."/>
            <person name="Javaid M."/>
            <person name="Jayaseelan J.C."/>
            <person name="Lee S."/>
            <person name="Li M."/>
            <person name="Ming W."/>
            <person name="Munidasa M."/>
            <person name="Muniz J."/>
            <person name="Nguyen L."/>
            <person name="Ongeri F."/>
            <person name="Osuji N."/>
            <person name="Pu L.-L."/>
            <person name="Puazo M."/>
            <person name="Qu C."/>
            <person name="Quiroz J."/>
            <person name="Raj R."/>
            <person name="Weissenberger G."/>
            <person name="Xin Y."/>
            <person name="Zou X."/>
            <person name="Han Y."/>
            <person name="Richards S."/>
            <person name="Worley K."/>
            <person name="Muzny D."/>
            <person name="Gibbs R."/>
        </authorList>
    </citation>
    <scope>NUCLEOTIDE SEQUENCE</scope>
    <source>
        <strain evidence="1">Sampled in the wild</strain>
    </source>
</reference>
<dbReference type="EMBL" id="KZ308520">
    <property type="protein sequence ID" value="KAG8230980.1"/>
    <property type="molecule type" value="Genomic_DNA"/>
</dbReference>
<reference evidence="1" key="2">
    <citation type="submission" date="2017-10" db="EMBL/GenBank/DDBJ databases">
        <title>Ladona fulva Genome sequencing and assembly.</title>
        <authorList>
            <person name="Murali S."/>
            <person name="Richards S."/>
            <person name="Bandaranaike D."/>
            <person name="Bellair M."/>
            <person name="Blankenburg K."/>
            <person name="Chao H."/>
            <person name="Dinh H."/>
            <person name="Doddapaneni H."/>
            <person name="Dugan-Rocha S."/>
            <person name="Elkadiri S."/>
            <person name="Gnanaolivu R."/>
            <person name="Hernandez B."/>
            <person name="Skinner E."/>
            <person name="Javaid M."/>
            <person name="Lee S."/>
            <person name="Li M."/>
            <person name="Ming W."/>
            <person name="Munidasa M."/>
            <person name="Muniz J."/>
            <person name="Nguyen L."/>
            <person name="Hughes D."/>
            <person name="Osuji N."/>
            <person name="Pu L.-L."/>
            <person name="Puazo M."/>
            <person name="Qu C."/>
            <person name="Quiroz J."/>
            <person name="Raj R."/>
            <person name="Weissenberger G."/>
            <person name="Xin Y."/>
            <person name="Zou X."/>
            <person name="Han Y."/>
            <person name="Worley K."/>
            <person name="Muzny D."/>
            <person name="Gibbs R."/>
        </authorList>
    </citation>
    <scope>NUCLEOTIDE SEQUENCE</scope>
    <source>
        <strain evidence="1">Sampled in the wild</strain>
    </source>
</reference>
<gene>
    <name evidence="1" type="ORF">J437_LFUL003938</name>
</gene>
<keyword evidence="2" id="KW-1185">Reference proteome</keyword>
<evidence type="ECO:0000313" key="1">
    <source>
        <dbReference type="EMBL" id="KAG8230980.1"/>
    </source>
</evidence>
<sequence length="71" mass="8636">MDLIFHMRNFKISTLQGYWRIFCVIKRFTFVNCKCLHYVNHREEPSYPSDPSFKIGLLLKLFRPMLKKLII</sequence>
<name>A0A8K0K9R7_LADFU</name>
<organism evidence="1 2">
    <name type="scientific">Ladona fulva</name>
    <name type="common">Scarce chaser dragonfly</name>
    <name type="synonym">Libellula fulva</name>
    <dbReference type="NCBI Taxonomy" id="123851"/>
    <lineage>
        <taxon>Eukaryota</taxon>
        <taxon>Metazoa</taxon>
        <taxon>Ecdysozoa</taxon>
        <taxon>Arthropoda</taxon>
        <taxon>Hexapoda</taxon>
        <taxon>Insecta</taxon>
        <taxon>Pterygota</taxon>
        <taxon>Palaeoptera</taxon>
        <taxon>Odonata</taxon>
        <taxon>Epiprocta</taxon>
        <taxon>Anisoptera</taxon>
        <taxon>Libelluloidea</taxon>
        <taxon>Libellulidae</taxon>
        <taxon>Ladona</taxon>
    </lineage>
</organism>
<evidence type="ECO:0000313" key="2">
    <source>
        <dbReference type="Proteomes" id="UP000792457"/>
    </source>
</evidence>